<dbReference type="SUPFAM" id="SSF46785">
    <property type="entry name" value="Winged helix' DNA-binding domain"/>
    <property type="match status" value="1"/>
</dbReference>
<evidence type="ECO:0000259" key="5">
    <source>
        <dbReference type="PROSITE" id="PS51063"/>
    </source>
</evidence>
<evidence type="ECO:0000256" key="2">
    <source>
        <dbReference type="ARBA" id="ARBA00023125"/>
    </source>
</evidence>
<dbReference type="Proteomes" id="UP001589608">
    <property type="component" value="Unassembled WGS sequence"/>
</dbReference>
<dbReference type="SMART" id="SM00100">
    <property type="entry name" value="cNMP"/>
    <property type="match status" value="1"/>
</dbReference>
<evidence type="ECO:0000313" key="7">
    <source>
        <dbReference type="Proteomes" id="UP001589608"/>
    </source>
</evidence>
<dbReference type="PROSITE" id="PS51063">
    <property type="entry name" value="HTH_CRP_2"/>
    <property type="match status" value="1"/>
</dbReference>
<gene>
    <name evidence="6" type="ORF">ACFFTR_52375</name>
</gene>
<dbReference type="InterPro" id="IPR012318">
    <property type="entry name" value="HTH_CRP"/>
</dbReference>
<dbReference type="PANTHER" id="PTHR24567">
    <property type="entry name" value="CRP FAMILY TRANSCRIPTIONAL REGULATORY PROTEIN"/>
    <property type="match status" value="1"/>
</dbReference>
<sequence>MSEASRTAVLQAGRAARFTAGATLLSMDSPGAGVFLLLQGFVKVWVRAGDGTAALIAICGPGELTGELSALDNGTRSASVEAAGPVLCRRIDKQAFLSLLEHHSDVDRAVRAAVIAKLRTAARRQIDFLAGPARRRLLHAVLELAQDFGEPTPSGHLIPVPLTQDDWAAMTGITARRVSSVFAQLRDCVRVGYGTLLVTDPERLRARLAEACGQPSPR</sequence>
<keyword evidence="1" id="KW-0805">Transcription regulation</keyword>
<dbReference type="InterPro" id="IPR000595">
    <property type="entry name" value="cNMP-bd_dom"/>
</dbReference>
<comment type="caution">
    <text evidence="6">The sequence shown here is derived from an EMBL/GenBank/DDBJ whole genome shotgun (WGS) entry which is preliminary data.</text>
</comment>
<keyword evidence="7" id="KW-1185">Reference proteome</keyword>
<keyword evidence="2" id="KW-0238">DNA-binding</keyword>
<dbReference type="Gene3D" id="2.60.120.10">
    <property type="entry name" value="Jelly Rolls"/>
    <property type="match status" value="1"/>
</dbReference>
<proteinExistence type="predicted"/>
<dbReference type="PROSITE" id="PS50042">
    <property type="entry name" value="CNMP_BINDING_3"/>
    <property type="match status" value="1"/>
</dbReference>
<dbReference type="RefSeq" id="WP_223104069.1">
    <property type="nucleotide sequence ID" value="NZ_CP061913.1"/>
</dbReference>
<dbReference type="Pfam" id="PF00027">
    <property type="entry name" value="cNMP_binding"/>
    <property type="match status" value="1"/>
</dbReference>
<evidence type="ECO:0000256" key="1">
    <source>
        <dbReference type="ARBA" id="ARBA00023015"/>
    </source>
</evidence>
<dbReference type="Pfam" id="PF13545">
    <property type="entry name" value="HTH_Crp_2"/>
    <property type="match status" value="1"/>
</dbReference>
<protein>
    <submittedName>
        <fullName evidence="6">Crp/Fnr family transcriptional regulator</fullName>
    </submittedName>
</protein>
<feature type="domain" description="HTH crp-type" evidence="5">
    <location>
        <begin position="131"/>
        <end position="202"/>
    </location>
</feature>
<dbReference type="PANTHER" id="PTHR24567:SF74">
    <property type="entry name" value="HTH-TYPE TRANSCRIPTIONAL REGULATOR ARCR"/>
    <property type="match status" value="1"/>
</dbReference>
<evidence type="ECO:0000259" key="4">
    <source>
        <dbReference type="PROSITE" id="PS50042"/>
    </source>
</evidence>
<dbReference type="SUPFAM" id="SSF51206">
    <property type="entry name" value="cAMP-binding domain-like"/>
    <property type="match status" value="1"/>
</dbReference>
<reference evidence="6 7" key="1">
    <citation type="submission" date="2024-09" db="EMBL/GenBank/DDBJ databases">
        <authorList>
            <person name="Sun Q."/>
            <person name="Mori K."/>
        </authorList>
    </citation>
    <scope>NUCLEOTIDE SEQUENCE [LARGE SCALE GENOMIC DNA]</scope>
    <source>
        <strain evidence="6 7">JCM 3307</strain>
    </source>
</reference>
<organism evidence="6 7">
    <name type="scientific">Dactylosporangium vinaceum</name>
    <dbReference type="NCBI Taxonomy" id="53362"/>
    <lineage>
        <taxon>Bacteria</taxon>
        <taxon>Bacillati</taxon>
        <taxon>Actinomycetota</taxon>
        <taxon>Actinomycetes</taxon>
        <taxon>Micromonosporales</taxon>
        <taxon>Micromonosporaceae</taxon>
        <taxon>Dactylosporangium</taxon>
    </lineage>
</organism>
<evidence type="ECO:0000256" key="3">
    <source>
        <dbReference type="ARBA" id="ARBA00023163"/>
    </source>
</evidence>
<accession>A0ABV5MT59</accession>
<feature type="domain" description="Cyclic nucleotide-binding" evidence="4">
    <location>
        <begin position="1"/>
        <end position="117"/>
    </location>
</feature>
<dbReference type="CDD" id="cd00038">
    <property type="entry name" value="CAP_ED"/>
    <property type="match status" value="1"/>
</dbReference>
<dbReference type="InterPro" id="IPR036388">
    <property type="entry name" value="WH-like_DNA-bd_sf"/>
</dbReference>
<keyword evidence="3" id="KW-0804">Transcription</keyword>
<dbReference type="EMBL" id="JBHMCA010000090">
    <property type="protein sequence ID" value="MFB9451713.1"/>
    <property type="molecule type" value="Genomic_DNA"/>
</dbReference>
<dbReference type="InterPro" id="IPR036390">
    <property type="entry name" value="WH_DNA-bd_sf"/>
</dbReference>
<dbReference type="InterPro" id="IPR018490">
    <property type="entry name" value="cNMP-bd_dom_sf"/>
</dbReference>
<evidence type="ECO:0000313" key="6">
    <source>
        <dbReference type="EMBL" id="MFB9451713.1"/>
    </source>
</evidence>
<dbReference type="InterPro" id="IPR050397">
    <property type="entry name" value="Env_Response_Regulators"/>
</dbReference>
<dbReference type="InterPro" id="IPR014710">
    <property type="entry name" value="RmlC-like_jellyroll"/>
</dbReference>
<dbReference type="Gene3D" id="1.10.10.10">
    <property type="entry name" value="Winged helix-like DNA-binding domain superfamily/Winged helix DNA-binding domain"/>
    <property type="match status" value="1"/>
</dbReference>
<name>A0ABV5MT59_9ACTN</name>